<feature type="compositionally biased region" description="Basic and acidic residues" evidence="1">
    <location>
        <begin position="150"/>
        <end position="159"/>
    </location>
</feature>
<name>A0A9W6YCF3_9STRA</name>
<proteinExistence type="predicted"/>
<dbReference type="AlphaFoldDB" id="A0A9W6YCF3"/>
<dbReference type="EMBL" id="BSXT01007509">
    <property type="protein sequence ID" value="GMF63841.1"/>
    <property type="molecule type" value="Genomic_DNA"/>
</dbReference>
<gene>
    <name evidence="2" type="ORF">Pfra01_002784400</name>
</gene>
<keyword evidence="3" id="KW-1185">Reference proteome</keyword>
<evidence type="ECO:0000313" key="3">
    <source>
        <dbReference type="Proteomes" id="UP001165121"/>
    </source>
</evidence>
<evidence type="ECO:0000313" key="2">
    <source>
        <dbReference type="EMBL" id="GMF63841.1"/>
    </source>
</evidence>
<feature type="region of interest" description="Disordered" evidence="1">
    <location>
        <begin position="37"/>
        <end position="159"/>
    </location>
</feature>
<protein>
    <submittedName>
        <fullName evidence="2">Unnamed protein product</fullName>
    </submittedName>
</protein>
<feature type="compositionally biased region" description="Basic and acidic residues" evidence="1">
    <location>
        <begin position="121"/>
        <end position="139"/>
    </location>
</feature>
<comment type="caution">
    <text evidence="2">The sequence shown here is derived from an EMBL/GenBank/DDBJ whole genome shotgun (WGS) entry which is preliminary data.</text>
</comment>
<dbReference type="Proteomes" id="UP001165121">
    <property type="component" value="Unassembled WGS sequence"/>
</dbReference>
<sequence length="159" mass="17319">MIVHEHEAGISTPTCPPGSQPNMLQFIHRHALHSEPVTPARQPAPQRAQHLALSTDVAGVRPEHDAMPETPRAYPHGGSQQLELQRPRREQRAAPVPSIDQVRACHGQHGAGRELPGLPRSRAEAGEQQHPHGGQKHEGGGSPRAYLEIGGDHVQHYDV</sequence>
<organism evidence="2 3">
    <name type="scientific">Phytophthora fragariaefolia</name>
    <dbReference type="NCBI Taxonomy" id="1490495"/>
    <lineage>
        <taxon>Eukaryota</taxon>
        <taxon>Sar</taxon>
        <taxon>Stramenopiles</taxon>
        <taxon>Oomycota</taxon>
        <taxon>Peronosporomycetes</taxon>
        <taxon>Peronosporales</taxon>
        <taxon>Peronosporaceae</taxon>
        <taxon>Phytophthora</taxon>
    </lineage>
</organism>
<accession>A0A9W6YCF3</accession>
<evidence type="ECO:0000256" key="1">
    <source>
        <dbReference type="SAM" id="MobiDB-lite"/>
    </source>
</evidence>
<reference evidence="2" key="1">
    <citation type="submission" date="2023-04" db="EMBL/GenBank/DDBJ databases">
        <title>Phytophthora fragariaefolia NBRC 109709.</title>
        <authorList>
            <person name="Ichikawa N."/>
            <person name="Sato H."/>
            <person name="Tonouchi N."/>
        </authorList>
    </citation>
    <scope>NUCLEOTIDE SEQUENCE</scope>
    <source>
        <strain evidence="2">NBRC 109709</strain>
    </source>
</reference>